<dbReference type="InterPro" id="IPR032675">
    <property type="entry name" value="LRR_dom_sf"/>
</dbReference>
<dbReference type="EMBL" id="ML170171">
    <property type="protein sequence ID" value="TDL23292.1"/>
    <property type="molecule type" value="Genomic_DNA"/>
</dbReference>
<dbReference type="OrthoDB" id="2423701at2759"/>
<proteinExistence type="predicted"/>
<reference evidence="1 2" key="1">
    <citation type="submission" date="2018-06" db="EMBL/GenBank/DDBJ databases">
        <title>A transcriptomic atlas of mushroom development highlights an independent origin of complex multicellularity.</title>
        <authorList>
            <consortium name="DOE Joint Genome Institute"/>
            <person name="Krizsan K."/>
            <person name="Almasi E."/>
            <person name="Merenyi Z."/>
            <person name="Sahu N."/>
            <person name="Viragh M."/>
            <person name="Koszo T."/>
            <person name="Mondo S."/>
            <person name="Kiss B."/>
            <person name="Balint B."/>
            <person name="Kues U."/>
            <person name="Barry K."/>
            <person name="Hegedus J.C."/>
            <person name="Henrissat B."/>
            <person name="Johnson J."/>
            <person name="Lipzen A."/>
            <person name="Ohm R."/>
            <person name="Nagy I."/>
            <person name="Pangilinan J."/>
            <person name="Yan J."/>
            <person name="Xiong Y."/>
            <person name="Grigoriev I.V."/>
            <person name="Hibbett D.S."/>
            <person name="Nagy L.G."/>
        </authorList>
    </citation>
    <scope>NUCLEOTIDE SEQUENCE [LARGE SCALE GENOMIC DNA]</scope>
    <source>
        <strain evidence="1 2">SZMC22713</strain>
    </source>
</reference>
<dbReference type="InterPro" id="IPR036047">
    <property type="entry name" value="F-box-like_dom_sf"/>
</dbReference>
<dbReference type="InterPro" id="IPR052658">
    <property type="entry name" value="TPR-containing"/>
</dbReference>
<dbReference type="STRING" id="50990.A0A4Y7Q843"/>
<name>A0A4Y7Q843_9AGAM</name>
<keyword evidence="2" id="KW-1185">Reference proteome</keyword>
<dbReference type="PANTHER" id="PTHR15544">
    <property type="entry name" value="OSMOSIS RESPONSIVE FACTOR"/>
    <property type="match status" value="1"/>
</dbReference>
<sequence>MTAKVADNTLDDRSQRWKTFFDRGVELFRVSKHEEALEQFNKAASRKVDEKAIFDSRAAVLEKLGRNGEALKDAKRVIDLTPTSWQGYARSSRIFLKIGKLDASLKMVDLALERVKESDQKRRDEFQLLKRQILDAQQALRKRKSQRAYHFGNLPIEIASTIFHLVVGDDPCRAVILSHVCRNWRTTTLKTPALWQTLVLSQKNKRKAEAVLERSNGSVRHLDIRANFEFFQQSYFTRHACDTFWTELETLKLAITPRLGFCPAVAWKELRLKELTFSRSGADHLEQFWSGINQLAVDTVIHATFRGLNAPWSHLQNYRALKTIDLPFEQGYRVYSHRVLVSLLCNNLALEKVVFGAPVIIDDAIDPTNPNHTTPGESILNMASLHHLELIGMMLADSLELKFAFPSLKLLRLQRFFDLNRLLLVVFKPFAKTLTELHLESPTLDEASLISFLSETHSLVTFGLTGFIFTMHGVMDALAGRDRSMICPKLEHVHISRCDHLSSSSVVHLVKAHLSLPDQDERGAIAGEMDIAQPPREIVSDASADEGEGKDAITKPSPIQTLMLNECPLIDVDILPWLRKNVKRVSCHYISGRVKKTR</sequence>
<dbReference type="SMART" id="SM00367">
    <property type="entry name" value="LRR_CC"/>
    <property type="match status" value="1"/>
</dbReference>
<dbReference type="Gene3D" id="1.20.1280.50">
    <property type="match status" value="1"/>
</dbReference>
<accession>A0A4Y7Q843</accession>
<dbReference type="InterPro" id="IPR011990">
    <property type="entry name" value="TPR-like_helical_dom_sf"/>
</dbReference>
<dbReference type="InterPro" id="IPR006553">
    <property type="entry name" value="Leu-rich_rpt_Cys-con_subtyp"/>
</dbReference>
<dbReference type="SUPFAM" id="SSF52047">
    <property type="entry name" value="RNI-like"/>
    <property type="match status" value="1"/>
</dbReference>
<dbReference type="SUPFAM" id="SSF48452">
    <property type="entry name" value="TPR-like"/>
    <property type="match status" value="1"/>
</dbReference>
<dbReference type="Proteomes" id="UP000294933">
    <property type="component" value="Unassembled WGS sequence"/>
</dbReference>
<evidence type="ECO:0000313" key="1">
    <source>
        <dbReference type="EMBL" id="TDL23292.1"/>
    </source>
</evidence>
<protein>
    <submittedName>
        <fullName evidence="1">Uncharacterized protein</fullName>
    </submittedName>
</protein>
<organism evidence="1 2">
    <name type="scientific">Rickenella mellea</name>
    <dbReference type="NCBI Taxonomy" id="50990"/>
    <lineage>
        <taxon>Eukaryota</taxon>
        <taxon>Fungi</taxon>
        <taxon>Dikarya</taxon>
        <taxon>Basidiomycota</taxon>
        <taxon>Agaricomycotina</taxon>
        <taxon>Agaricomycetes</taxon>
        <taxon>Hymenochaetales</taxon>
        <taxon>Rickenellaceae</taxon>
        <taxon>Rickenella</taxon>
    </lineage>
</organism>
<dbReference type="VEuPathDB" id="FungiDB:BD410DRAFT_787629"/>
<dbReference type="Gene3D" id="3.80.10.10">
    <property type="entry name" value="Ribonuclease Inhibitor"/>
    <property type="match status" value="1"/>
</dbReference>
<gene>
    <name evidence="1" type="ORF">BD410DRAFT_787629</name>
</gene>
<evidence type="ECO:0000313" key="2">
    <source>
        <dbReference type="Proteomes" id="UP000294933"/>
    </source>
</evidence>
<dbReference type="PANTHER" id="PTHR15544:SF0">
    <property type="entry name" value="TETRATRICOPEPTIDE REPEAT PROTEIN 33"/>
    <property type="match status" value="1"/>
</dbReference>
<dbReference type="AlphaFoldDB" id="A0A4Y7Q843"/>
<dbReference type="SUPFAM" id="SSF81383">
    <property type="entry name" value="F-box domain"/>
    <property type="match status" value="1"/>
</dbReference>
<dbReference type="Gene3D" id="1.25.40.10">
    <property type="entry name" value="Tetratricopeptide repeat domain"/>
    <property type="match status" value="1"/>
</dbReference>